<gene>
    <name evidence="1" type="ORF">FDK13_29130</name>
</gene>
<dbReference type="AlphaFoldDB" id="A0A4U6CVL9"/>
<dbReference type="Proteomes" id="UP000304900">
    <property type="component" value="Unassembled WGS sequence"/>
</dbReference>
<keyword evidence="2" id="KW-1185">Reference proteome</keyword>
<evidence type="ECO:0000313" key="1">
    <source>
        <dbReference type="EMBL" id="TKT87651.1"/>
    </source>
</evidence>
<sequence length="274" mass="31853">MNKLTILPQGGLGNRMRVLESAIYFCHQFNYKLKVIWINNDDLGCNLEDIFESIGIDYSKPKTLFEYNFYKYFCRYKLLKYLPSLYSTFGLLLYDKVLLDLNIKSFNGDIDIKIVKDKHNLFISTCYPFFQFPNYNNFLLKKSLSEDLSLLKKNLGESYFGIHFRGTDNSKALKNSPLEKYITAIEKILESDSNSIFFLATDEEKVKKKMKLIFGEKIQMFSSSLNRNTKEGIHDAVLELYCLANAHTIICSPFSSFSDTAQLIDKKKRIILIQ</sequence>
<dbReference type="OrthoDB" id="1432594at2"/>
<reference evidence="1 2" key="1">
    <citation type="submission" date="2019-05" db="EMBL/GenBank/DDBJ databases">
        <title>Dyadobacter AR-3-8 sp. nov., isolated from arctic soil.</title>
        <authorList>
            <person name="Chaudhary D.K."/>
        </authorList>
    </citation>
    <scope>NUCLEOTIDE SEQUENCE [LARGE SCALE GENOMIC DNA]</scope>
    <source>
        <strain evidence="1 2">AR-3-8</strain>
    </source>
</reference>
<evidence type="ECO:0000313" key="2">
    <source>
        <dbReference type="Proteomes" id="UP000304900"/>
    </source>
</evidence>
<dbReference type="Gene3D" id="3.40.50.11350">
    <property type="match status" value="1"/>
</dbReference>
<comment type="caution">
    <text evidence="1">The sequence shown here is derived from an EMBL/GenBank/DDBJ whole genome shotgun (WGS) entry which is preliminary data.</text>
</comment>
<protein>
    <submittedName>
        <fullName evidence="1">Uncharacterized protein</fullName>
    </submittedName>
</protein>
<accession>A0A4U6CVL9</accession>
<name>A0A4U6CVL9_9BACT</name>
<dbReference type="RefSeq" id="WP_137343538.1">
    <property type="nucleotide sequence ID" value="NZ_SZVO01000018.1"/>
</dbReference>
<proteinExistence type="predicted"/>
<organism evidence="1 2">
    <name type="scientific">Dyadobacter frigoris</name>
    <dbReference type="NCBI Taxonomy" id="2576211"/>
    <lineage>
        <taxon>Bacteria</taxon>
        <taxon>Pseudomonadati</taxon>
        <taxon>Bacteroidota</taxon>
        <taxon>Cytophagia</taxon>
        <taxon>Cytophagales</taxon>
        <taxon>Spirosomataceae</taxon>
        <taxon>Dyadobacter</taxon>
    </lineage>
</organism>
<dbReference type="EMBL" id="SZVO01000018">
    <property type="protein sequence ID" value="TKT87651.1"/>
    <property type="molecule type" value="Genomic_DNA"/>
</dbReference>